<feature type="transmembrane region" description="Helical" evidence="1">
    <location>
        <begin position="76"/>
        <end position="94"/>
    </location>
</feature>
<accession>A0ABU7YX66</accession>
<feature type="transmembrane region" description="Helical" evidence="1">
    <location>
        <begin position="51"/>
        <end position="69"/>
    </location>
</feature>
<feature type="transmembrane region" description="Helical" evidence="1">
    <location>
        <begin position="21"/>
        <end position="45"/>
    </location>
</feature>
<dbReference type="InterPro" id="IPR004891">
    <property type="entry name" value="Mercury-R_MerC"/>
</dbReference>
<proteinExistence type="predicted"/>
<dbReference type="Pfam" id="PF03203">
    <property type="entry name" value="MerC"/>
    <property type="match status" value="1"/>
</dbReference>
<dbReference type="RefSeq" id="WP_332615551.1">
    <property type="nucleotide sequence ID" value="NZ_JAXGFP010000002.1"/>
</dbReference>
<gene>
    <name evidence="2" type="ORF">SNE34_05815</name>
</gene>
<protein>
    <submittedName>
        <fullName evidence="2">MerC domain-containing protein</fullName>
    </submittedName>
</protein>
<keyword evidence="3" id="KW-1185">Reference proteome</keyword>
<keyword evidence="1" id="KW-1133">Transmembrane helix</keyword>
<keyword evidence="1" id="KW-0812">Transmembrane</keyword>
<feature type="transmembrane region" description="Helical" evidence="1">
    <location>
        <begin position="100"/>
        <end position="120"/>
    </location>
</feature>
<reference evidence="2 3" key="1">
    <citation type="journal article" date="2016" name="Int. J. Syst. Evol. Microbiol.">
        <title>Lysobacter erysipheiresistens sp. nov., an antagonist of powdery mildew, isolated from tobacco-cultivated soil.</title>
        <authorList>
            <person name="Xie B."/>
            <person name="Li T."/>
            <person name="Lin X."/>
            <person name="Wang C.J."/>
            <person name="Chen Y.J."/>
            <person name="Liu W.J."/>
            <person name="Zhao Z.W."/>
        </authorList>
    </citation>
    <scope>NUCLEOTIDE SEQUENCE [LARGE SCALE GENOMIC DNA]</scope>
    <source>
        <strain evidence="2 3">RS-LYSO-3</strain>
    </source>
</reference>
<evidence type="ECO:0000256" key="1">
    <source>
        <dbReference type="SAM" id="Phobius"/>
    </source>
</evidence>
<sequence length="136" mass="14634">MSPLQRHRLIDRLGAYGSILCAIHCALLPLVVALLPALGLATLASDGFERAFVVFASLLGLGSLLWGYYRHRVVRALWLLVPGLLVLWAGILYPPLHHALVPHAIAMTLGGTLVGLGHVANLRLNHGHVHDANCAH</sequence>
<comment type="caution">
    <text evidence="2">The sequence shown here is derived from an EMBL/GenBank/DDBJ whole genome shotgun (WGS) entry which is preliminary data.</text>
</comment>
<dbReference type="EMBL" id="JAXGFP010000002">
    <property type="protein sequence ID" value="MEG3183522.1"/>
    <property type="molecule type" value="Genomic_DNA"/>
</dbReference>
<organism evidence="2 3">
    <name type="scientific">Novilysobacter erysipheiresistens</name>
    <dbReference type="NCBI Taxonomy" id="1749332"/>
    <lineage>
        <taxon>Bacteria</taxon>
        <taxon>Pseudomonadati</taxon>
        <taxon>Pseudomonadota</taxon>
        <taxon>Gammaproteobacteria</taxon>
        <taxon>Lysobacterales</taxon>
        <taxon>Lysobacteraceae</taxon>
        <taxon>Novilysobacter</taxon>
    </lineage>
</organism>
<keyword evidence="1" id="KW-0472">Membrane</keyword>
<evidence type="ECO:0000313" key="2">
    <source>
        <dbReference type="EMBL" id="MEG3183522.1"/>
    </source>
</evidence>
<dbReference type="Proteomes" id="UP001355056">
    <property type="component" value="Unassembled WGS sequence"/>
</dbReference>
<name>A0ABU7YX66_9GAMM</name>
<evidence type="ECO:0000313" key="3">
    <source>
        <dbReference type="Proteomes" id="UP001355056"/>
    </source>
</evidence>